<sequence length="46" mass="5163">MSSSSARILVIEDDLELCTLHKHAGKPLSKRRKLVAMNLQMLSQGR</sequence>
<dbReference type="RefSeq" id="WP_198830942.1">
    <property type="nucleotide sequence ID" value="NZ_JAMDHD010000018.1"/>
</dbReference>
<protein>
    <recommendedName>
        <fullName evidence="3">Response regulatory domain-containing protein</fullName>
    </recommendedName>
</protein>
<dbReference type="Proteomes" id="UP001148189">
    <property type="component" value="Unassembled WGS sequence"/>
</dbReference>
<gene>
    <name evidence="1" type="ORF">M5G21_11030</name>
</gene>
<organism evidence="1 2">
    <name type="scientific">Pseudomonas shahriarae</name>
    <dbReference type="NCBI Taxonomy" id="2745512"/>
    <lineage>
        <taxon>Bacteria</taxon>
        <taxon>Pseudomonadati</taxon>
        <taxon>Pseudomonadota</taxon>
        <taxon>Gammaproteobacteria</taxon>
        <taxon>Pseudomonadales</taxon>
        <taxon>Pseudomonadaceae</taxon>
        <taxon>Pseudomonas</taxon>
    </lineage>
</organism>
<keyword evidence="2" id="KW-1185">Reference proteome</keyword>
<evidence type="ECO:0000313" key="1">
    <source>
        <dbReference type="EMBL" id="MDD0985497.1"/>
    </source>
</evidence>
<accession>A0ABT5NCJ4</accession>
<reference evidence="1" key="1">
    <citation type="submission" date="2022-05" db="EMBL/GenBank/DDBJ databases">
        <title>Novel Pseudomonas spp. Isolated from a Rainbow Trout Aquaculture Facility.</title>
        <authorList>
            <person name="Testerman T."/>
            <person name="Graf J."/>
        </authorList>
    </citation>
    <scope>NUCLEOTIDE SEQUENCE</scope>
    <source>
        <strain evidence="1">ID1050</strain>
    </source>
</reference>
<comment type="caution">
    <text evidence="1">The sequence shown here is derived from an EMBL/GenBank/DDBJ whole genome shotgun (WGS) entry which is preliminary data.</text>
</comment>
<evidence type="ECO:0000313" key="2">
    <source>
        <dbReference type="Proteomes" id="UP001148189"/>
    </source>
</evidence>
<evidence type="ECO:0008006" key="3">
    <source>
        <dbReference type="Google" id="ProtNLM"/>
    </source>
</evidence>
<proteinExistence type="predicted"/>
<name>A0ABT5NCJ4_9PSED</name>
<dbReference type="EMBL" id="JAMDHD010000018">
    <property type="protein sequence ID" value="MDD0985497.1"/>
    <property type="molecule type" value="Genomic_DNA"/>
</dbReference>